<dbReference type="Pfam" id="PF00535">
    <property type="entry name" value="Glycos_transf_2"/>
    <property type="match status" value="1"/>
</dbReference>
<organism evidence="2 3">
    <name type="scientific">Lacrimispora amygdalina</name>
    <dbReference type="NCBI Taxonomy" id="253257"/>
    <lineage>
        <taxon>Bacteria</taxon>
        <taxon>Bacillati</taxon>
        <taxon>Bacillota</taxon>
        <taxon>Clostridia</taxon>
        <taxon>Lachnospirales</taxon>
        <taxon>Lachnospiraceae</taxon>
        <taxon>Lacrimispora</taxon>
    </lineage>
</organism>
<evidence type="ECO:0000259" key="1">
    <source>
        <dbReference type="Pfam" id="PF00535"/>
    </source>
</evidence>
<dbReference type="AlphaFoldDB" id="A0A3E2NHF5"/>
<dbReference type="SUPFAM" id="SSF48452">
    <property type="entry name" value="TPR-like"/>
    <property type="match status" value="1"/>
</dbReference>
<dbReference type="CDD" id="cd02511">
    <property type="entry name" value="Beta4Glucosyltransferase"/>
    <property type="match status" value="1"/>
</dbReference>
<dbReference type="Proteomes" id="UP000260680">
    <property type="component" value="Unassembled WGS sequence"/>
</dbReference>
<evidence type="ECO:0000313" key="3">
    <source>
        <dbReference type="Proteomes" id="UP000260680"/>
    </source>
</evidence>
<dbReference type="PANTHER" id="PTHR43630:SF2">
    <property type="entry name" value="GLYCOSYLTRANSFERASE"/>
    <property type="match status" value="1"/>
</dbReference>
<protein>
    <submittedName>
        <fullName evidence="2">Glycosyltransferase family 2 protein</fullName>
    </submittedName>
</protein>
<dbReference type="RefSeq" id="WP_117415656.1">
    <property type="nucleotide sequence ID" value="NZ_QOHO01000012.1"/>
</dbReference>
<dbReference type="Gene3D" id="1.25.40.10">
    <property type="entry name" value="Tetratricopeptide repeat domain"/>
    <property type="match status" value="1"/>
</dbReference>
<dbReference type="SUPFAM" id="SSF53448">
    <property type="entry name" value="Nucleotide-diphospho-sugar transferases"/>
    <property type="match status" value="1"/>
</dbReference>
<dbReference type="EMBL" id="QOHO01000012">
    <property type="protein sequence ID" value="RFZ80340.1"/>
    <property type="molecule type" value="Genomic_DNA"/>
</dbReference>
<evidence type="ECO:0000313" key="2">
    <source>
        <dbReference type="EMBL" id="RFZ80340.1"/>
    </source>
</evidence>
<dbReference type="InterPro" id="IPR011990">
    <property type="entry name" value="TPR-like_helical_dom_sf"/>
</dbReference>
<name>A0A3E2NHF5_9FIRM</name>
<comment type="caution">
    <text evidence="2">The sequence shown here is derived from an EMBL/GenBank/DDBJ whole genome shotgun (WGS) entry which is preliminary data.</text>
</comment>
<dbReference type="OrthoDB" id="9815923at2"/>
<proteinExistence type="predicted"/>
<dbReference type="InterPro" id="IPR001173">
    <property type="entry name" value="Glyco_trans_2-like"/>
</dbReference>
<dbReference type="Gene3D" id="3.90.550.10">
    <property type="entry name" value="Spore Coat Polysaccharide Biosynthesis Protein SpsA, Chain A"/>
    <property type="match status" value="1"/>
</dbReference>
<reference evidence="2 3" key="1">
    <citation type="submission" date="2018-07" db="EMBL/GenBank/DDBJ databases">
        <title>New species, Clostridium PI-S10-A1B.</title>
        <authorList>
            <person name="Krishna G."/>
            <person name="Summeta K."/>
            <person name="Shikha S."/>
            <person name="Prabhu P.B."/>
            <person name="Suresh K."/>
        </authorList>
    </citation>
    <scope>NUCLEOTIDE SEQUENCE [LARGE SCALE GENOMIC DNA]</scope>
    <source>
        <strain evidence="2 3">PI-S10-A1B</strain>
    </source>
</reference>
<gene>
    <name evidence="2" type="ORF">DS742_03575</name>
</gene>
<accession>A0A3E2NHF5</accession>
<dbReference type="PANTHER" id="PTHR43630">
    <property type="entry name" value="POLY-BETA-1,6-N-ACETYL-D-GLUCOSAMINE SYNTHASE"/>
    <property type="match status" value="1"/>
</dbReference>
<dbReference type="InterPro" id="IPR029044">
    <property type="entry name" value="Nucleotide-diphossugar_trans"/>
</dbReference>
<feature type="domain" description="Glycosyltransferase 2-like" evidence="1">
    <location>
        <begin position="10"/>
        <end position="115"/>
    </location>
</feature>
<sequence length="440" mass="50869">MLHSVRLSQCMIVKNEEKNIRKALEWGKGTVFEQIVVDTGSDDRTVEIAKEMGAKVFHFPWIDDFSAAKNFAISKAKGSWIVFLDADEYYSAESTTKLIPILEQIENGIYEAKRPHAVRSSLLNLDDKGQVFSTGIQDRIFCNMPTLRYQNRIHESLYISDGSEMLVVDASRELIIYHTGYTKQIYQETGKLERNVRMLRSEVAEHSDDYNAWSYLGDSLFAMESYDEAEEAYLHVIANGDRVLSEGRKEAVFCNYFKLKYLNDSGIEEELCDIYEKAKAIGCTSPDLECWFGYWYYKKEDKKKAVLYFERALQLLDQYHGTSFLDISGALIEIYQILFYIYREFGQVSEMIRYGVLALRMDLYLMPILKDIICLLKTEKGEILTGESTFNFLLKLYNPTSLKNKLFLLKAAELADFSALERRIYGLFSVEEKSILDNSQ</sequence>